<dbReference type="PANTHER" id="PTHR47074">
    <property type="entry name" value="BNAC02G40300D PROTEIN"/>
    <property type="match status" value="1"/>
</dbReference>
<sequence>MHLRRTLIIIYWAVWGAPNKHLHENSTQSIQGLINFAKVSLHEIDGLTSSVSAPLAEHSSVFGVIIQDENGLIMATSSYSHRFVADPEYAEALSCLQALVFAQELGFRRIIVEGDSFLVVSKLSNSWIDFSSISPILFSIKDRVRDFDLISFVHVNCARNQLAHSLASLGRNFSSPQVWIEESPLSVDLFV</sequence>
<dbReference type="SUPFAM" id="SSF53098">
    <property type="entry name" value="Ribonuclease H-like"/>
    <property type="match status" value="1"/>
</dbReference>
<dbReference type="InterPro" id="IPR052929">
    <property type="entry name" value="RNase_H-like_EbsB-rel"/>
</dbReference>
<dbReference type="Gene3D" id="3.30.420.10">
    <property type="entry name" value="Ribonuclease H-like superfamily/Ribonuclease H"/>
    <property type="match status" value="1"/>
</dbReference>
<dbReference type="CDD" id="cd06222">
    <property type="entry name" value="RNase_H_like"/>
    <property type="match status" value="1"/>
</dbReference>
<dbReference type="PANTHER" id="PTHR47074:SF61">
    <property type="entry name" value="RNASE H TYPE-1 DOMAIN-CONTAINING PROTEIN"/>
    <property type="match status" value="1"/>
</dbReference>
<evidence type="ECO:0000259" key="1">
    <source>
        <dbReference type="Pfam" id="PF13456"/>
    </source>
</evidence>
<feature type="domain" description="RNase H type-1" evidence="1">
    <location>
        <begin position="59"/>
        <end position="168"/>
    </location>
</feature>
<evidence type="ECO:0000313" key="2">
    <source>
        <dbReference type="EMBL" id="KAK8992644.1"/>
    </source>
</evidence>
<dbReference type="Pfam" id="PF13456">
    <property type="entry name" value="RVT_3"/>
    <property type="match status" value="1"/>
</dbReference>
<evidence type="ECO:0000313" key="3">
    <source>
        <dbReference type="Proteomes" id="UP001396334"/>
    </source>
</evidence>
<reference evidence="2 3" key="1">
    <citation type="journal article" date="2024" name="G3 (Bethesda)">
        <title>Genome assembly of Hibiscus sabdariffa L. provides insights into metabolisms of medicinal natural products.</title>
        <authorList>
            <person name="Kim T."/>
        </authorList>
    </citation>
    <scope>NUCLEOTIDE SEQUENCE [LARGE SCALE GENOMIC DNA]</scope>
    <source>
        <strain evidence="2">TK-2024</strain>
        <tissue evidence="2">Old leaves</tissue>
    </source>
</reference>
<comment type="caution">
    <text evidence="2">The sequence shown here is derived from an EMBL/GenBank/DDBJ whole genome shotgun (WGS) entry which is preliminary data.</text>
</comment>
<accession>A0ABR2PWJ6</accession>
<protein>
    <recommendedName>
        <fullName evidence="1">RNase H type-1 domain-containing protein</fullName>
    </recommendedName>
</protein>
<keyword evidence="3" id="KW-1185">Reference proteome</keyword>
<dbReference type="InterPro" id="IPR012337">
    <property type="entry name" value="RNaseH-like_sf"/>
</dbReference>
<name>A0ABR2PWJ6_9ROSI</name>
<dbReference type="Proteomes" id="UP001396334">
    <property type="component" value="Unassembled WGS sequence"/>
</dbReference>
<dbReference type="InterPro" id="IPR044730">
    <property type="entry name" value="RNase_H-like_dom_plant"/>
</dbReference>
<dbReference type="EMBL" id="JBBPBN010000050">
    <property type="protein sequence ID" value="KAK8992644.1"/>
    <property type="molecule type" value="Genomic_DNA"/>
</dbReference>
<organism evidence="2 3">
    <name type="scientific">Hibiscus sabdariffa</name>
    <name type="common">roselle</name>
    <dbReference type="NCBI Taxonomy" id="183260"/>
    <lineage>
        <taxon>Eukaryota</taxon>
        <taxon>Viridiplantae</taxon>
        <taxon>Streptophyta</taxon>
        <taxon>Embryophyta</taxon>
        <taxon>Tracheophyta</taxon>
        <taxon>Spermatophyta</taxon>
        <taxon>Magnoliopsida</taxon>
        <taxon>eudicotyledons</taxon>
        <taxon>Gunneridae</taxon>
        <taxon>Pentapetalae</taxon>
        <taxon>rosids</taxon>
        <taxon>malvids</taxon>
        <taxon>Malvales</taxon>
        <taxon>Malvaceae</taxon>
        <taxon>Malvoideae</taxon>
        <taxon>Hibiscus</taxon>
    </lineage>
</organism>
<gene>
    <name evidence="2" type="ORF">V6N11_048717</name>
</gene>
<proteinExistence type="predicted"/>
<dbReference type="InterPro" id="IPR036397">
    <property type="entry name" value="RNaseH_sf"/>
</dbReference>
<dbReference type="InterPro" id="IPR002156">
    <property type="entry name" value="RNaseH_domain"/>
</dbReference>